<name>A0A822G405_9BILA</name>
<comment type="caution">
    <text evidence="1">The sequence shown here is derived from an EMBL/GenBank/DDBJ whole genome shotgun (WGS) entry which is preliminary data.</text>
</comment>
<evidence type="ECO:0000313" key="1">
    <source>
        <dbReference type="EMBL" id="CAF5145315.1"/>
    </source>
</evidence>
<accession>A0A822G405</accession>
<organism evidence="1 2">
    <name type="scientific">Rotaria socialis</name>
    <dbReference type="NCBI Taxonomy" id="392032"/>
    <lineage>
        <taxon>Eukaryota</taxon>
        <taxon>Metazoa</taxon>
        <taxon>Spiralia</taxon>
        <taxon>Gnathifera</taxon>
        <taxon>Rotifera</taxon>
        <taxon>Eurotatoria</taxon>
        <taxon>Bdelloidea</taxon>
        <taxon>Philodinida</taxon>
        <taxon>Philodinidae</taxon>
        <taxon>Rotaria</taxon>
    </lineage>
</organism>
<dbReference type="GO" id="GO:0004046">
    <property type="term" value="F:aminoacylase activity"/>
    <property type="evidence" value="ECO:0007669"/>
    <property type="project" value="TreeGrafter"/>
</dbReference>
<reference evidence="1" key="1">
    <citation type="submission" date="2021-02" db="EMBL/GenBank/DDBJ databases">
        <authorList>
            <person name="Nowell W R."/>
        </authorList>
    </citation>
    <scope>NUCLEOTIDE SEQUENCE</scope>
</reference>
<dbReference type="InterPro" id="IPR052083">
    <property type="entry name" value="Aminoacylase-1_M20A"/>
</dbReference>
<dbReference type="PANTHER" id="PTHR45892:SF1">
    <property type="entry name" value="AMINOACYLASE-1"/>
    <property type="match status" value="1"/>
</dbReference>
<evidence type="ECO:0000313" key="2">
    <source>
        <dbReference type="Proteomes" id="UP000663848"/>
    </source>
</evidence>
<dbReference type="Proteomes" id="UP000663848">
    <property type="component" value="Unassembled WGS sequence"/>
</dbReference>
<dbReference type="AlphaFoldDB" id="A0A822G405"/>
<dbReference type="PANTHER" id="PTHR45892">
    <property type="entry name" value="AMINOACYLASE-1"/>
    <property type="match status" value="1"/>
</dbReference>
<proteinExistence type="predicted"/>
<gene>
    <name evidence="1" type="ORF">QYT958_LOCUS48112</name>
</gene>
<feature type="non-terminal residue" evidence="1">
    <location>
        <position position="1"/>
    </location>
</feature>
<protein>
    <submittedName>
        <fullName evidence="1">Uncharacterized protein</fullName>
    </submittedName>
</protein>
<dbReference type="EMBL" id="CAJOBR010094274">
    <property type="protein sequence ID" value="CAF5145315.1"/>
    <property type="molecule type" value="Genomic_DNA"/>
</dbReference>
<sequence>QLLTLDEFKDLNVGFVLDEGLASESDVFQVYYGDRACVWIEIIVKGNTGHGSRLIENTA</sequence>
<feature type="non-terminal residue" evidence="1">
    <location>
        <position position="59"/>
    </location>
</feature>